<feature type="region of interest" description="Disordered" evidence="1">
    <location>
        <begin position="1"/>
        <end position="29"/>
    </location>
</feature>
<dbReference type="RefSeq" id="WP_319952458.1">
    <property type="nucleotide sequence ID" value="NZ_JAXAVX010000001.1"/>
</dbReference>
<gene>
    <name evidence="3" type="ORF">SK069_01765</name>
</gene>
<dbReference type="SUPFAM" id="SSF56059">
    <property type="entry name" value="Glutathione synthetase ATP-binding domain-like"/>
    <property type="match status" value="1"/>
</dbReference>
<evidence type="ECO:0000313" key="4">
    <source>
        <dbReference type="Proteomes" id="UP001277761"/>
    </source>
</evidence>
<evidence type="ECO:0000259" key="2">
    <source>
        <dbReference type="Pfam" id="PF14403"/>
    </source>
</evidence>
<dbReference type="InterPro" id="IPR016450">
    <property type="entry name" value="UCP005522"/>
</dbReference>
<dbReference type="Gene3D" id="3.40.50.11290">
    <property type="match status" value="1"/>
</dbReference>
<evidence type="ECO:0000256" key="1">
    <source>
        <dbReference type="SAM" id="MobiDB-lite"/>
    </source>
</evidence>
<sequence>MTSAARAPVPEQGPPRPWDEAERARGPRRRAIDEALAAVRRRGPAAAAALVADAVARSGARFGGSDAPPFVVDPVPRVLDGEEWAALEAGLVQRVRALDAFVADAHGPREAAAAGVVPPGVAEGSGFLERDLRDLAPTAAPRIGVAGLDVVRDEHGAFRVLEDNCRTPSGIAYAVACRLAVAELLGGAPARDLAGAVGPALRGALEATRPHGEGCAVLLTDGPRNGAYWEHRRLAEAMDVPLVTPAELRRRGTTLVLSTSGEAVGAIYRRTDEERLRRRDGTLTALGELLLPAVRAGSVGLLNAFGTGVADDKALYPHVPDLVRFFLGEEPLLEGIAVHDLTDPPTRERALDRAEELVLKPRDGHGGHGVVIGPLAEADELAAAVAAARADPAGWVAQDVVTLSTLPTVHGDRLEPRHVDLRPFAVADGAGGWRLLPGGLTRVAREAGQMVVNSSRGGGGKDTWVLA</sequence>
<accession>A0ABU4VEW1</accession>
<proteinExistence type="predicted"/>
<evidence type="ECO:0000313" key="3">
    <source>
        <dbReference type="EMBL" id="MDX8150307.1"/>
    </source>
</evidence>
<name>A0ABU4VEW1_9ACTN</name>
<feature type="domain" description="Circularly permuted ATP-grasp type 2" evidence="2">
    <location>
        <begin position="76"/>
        <end position="444"/>
    </location>
</feature>
<feature type="compositionally biased region" description="Basic and acidic residues" evidence="1">
    <location>
        <begin position="17"/>
        <end position="29"/>
    </location>
</feature>
<dbReference type="PANTHER" id="PTHR34595">
    <property type="entry name" value="BLR5612 PROTEIN"/>
    <property type="match status" value="1"/>
</dbReference>
<organism evidence="3 4">
    <name type="scientific">Patulibacter brassicae</name>
    <dbReference type="NCBI Taxonomy" id="1705717"/>
    <lineage>
        <taxon>Bacteria</taxon>
        <taxon>Bacillati</taxon>
        <taxon>Actinomycetota</taxon>
        <taxon>Thermoleophilia</taxon>
        <taxon>Solirubrobacterales</taxon>
        <taxon>Patulibacteraceae</taxon>
        <taxon>Patulibacter</taxon>
    </lineage>
</organism>
<dbReference type="InterPro" id="IPR025841">
    <property type="entry name" value="CP_ATPgrasp_2"/>
</dbReference>
<dbReference type="EMBL" id="JAXAVX010000001">
    <property type="protein sequence ID" value="MDX8150307.1"/>
    <property type="molecule type" value="Genomic_DNA"/>
</dbReference>
<comment type="caution">
    <text evidence="3">The sequence shown here is derived from an EMBL/GenBank/DDBJ whole genome shotgun (WGS) entry which is preliminary data.</text>
</comment>
<protein>
    <submittedName>
        <fullName evidence="3">Circularly permuted type 2 ATP-grasp protein</fullName>
    </submittedName>
</protein>
<dbReference type="PANTHER" id="PTHR34595:SF7">
    <property type="entry name" value="SLL1039 PROTEIN"/>
    <property type="match status" value="1"/>
</dbReference>
<dbReference type="PIRSF" id="PIRSF005522">
    <property type="entry name" value="UCP005522"/>
    <property type="match status" value="1"/>
</dbReference>
<keyword evidence="4" id="KW-1185">Reference proteome</keyword>
<reference evidence="3 4" key="1">
    <citation type="submission" date="2023-11" db="EMBL/GenBank/DDBJ databases">
        <authorList>
            <person name="Xu M."/>
            <person name="Jiang T."/>
        </authorList>
    </citation>
    <scope>NUCLEOTIDE SEQUENCE [LARGE SCALE GENOMIC DNA]</scope>
    <source>
        <strain evidence="3 4">SD</strain>
    </source>
</reference>
<dbReference type="Proteomes" id="UP001277761">
    <property type="component" value="Unassembled WGS sequence"/>
</dbReference>
<dbReference type="Gene3D" id="3.30.1490.270">
    <property type="match status" value="1"/>
</dbReference>
<dbReference type="Pfam" id="PF14403">
    <property type="entry name" value="CP_ATPgrasp_2"/>
    <property type="match status" value="1"/>
</dbReference>
<dbReference type="InterPro" id="IPR051680">
    <property type="entry name" value="ATP-dep_Glu-Cys_Ligase-2"/>
</dbReference>